<feature type="chain" id="PRO_5043361354" description="Secreted protein" evidence="1">
    <location>
        <begin position="25"/>
        <end position="81"/>
    </location>
</feature>
<proteinExistence type="predicted"/>
<organism evidence="2 3">
    <name type="scientific">Engystomops pustulosus</name>
    <name type="common">Tungara frog</name>
    <name type="synonym">Physalaemus pustulosus</name>
    <dbReference type="NCBI Taxonomy" id="76066"/>
    <lineage>
        <taxon>Eukaryota</taxon>
        <taxon>Metazoa</taxon>
        <taxon>Chordata</taxon>
        <taxon>Craniata</taxon>
        <taxon>Vertebrata</taxon>
        <taxon>Euteleostomi</taxon>
        <taxon>Amphibia</taxon>
        <taxon>Batrachia</taxon>
        <taxon>Anura</taxon>
        <taxon>Neobatrachia</taxon>
        <taxon>Hyloidea</taxon>
        <taxon>Leptodactylidae</taxon>
        <taxon>Leiuperinae</taxon>
        <taxon>Engystomops</taxon>
    </lineage>
</organism>
<evidence type="ECO:0000313" key="2">
    <source>
        <dbReference type="EMBL" id="KAG8557865.1"/>
    </source>
</evidence>
<accession>A0AAV7AEW9</accession>
<name>A0AAV7AEW9_ENGPU</name>
<gene>
    <name evidence="2" type="ORF">GDO81_016753</name>
</gene>
<protein>
    <recommendedName>
        <fullName evidence="4">Secreted protein</fullName>
    </recommendedName>
</protein>
<evidence type="ECO:0000313" key="3">
    <source>
        <dbReference type="Proteomes" id="UP000824782"/>
    </source>
</evidence>
<dbReference type="Proteomes" id="UP000824782">
    <property type="component" value="Unassembled WGS sequence"/>
</dbReference>
<evidence type="ECO:0008006" key="4">
    <source>
        <dbReference type="Google" id="ProtNLM"/>
    </source>
</evidence>
<dbReference type="AlphaFoldDB" id="A0AAV7AEW9"/>
<reference evidence="2" key="1">
    <citation type="thesis" date="2020" institute="ProQuest LLC" country="789 East Eisenhower Parkway, Ann Arbor, MI, USA">
        <title>Comparative Genomics and Chromosome Evolution.</title>
        <authorList>
            <person name="Mudd A.B."/>
        </authorList>
    </citation>
    <scope>NUCLEOTIDE SEQUENCE</scope>
    <source>
        <strain evidence="2">237g6f4</strain>
        <tissue evidence="2">Blood</tissue>
    </source>
</reference>
<sequence length="81" mass="8424">MFVPGHMFLCSAGLATVGLGHCQAVSVAPCLGLVTGCCVPGCLRAASFSPCLSTICHWKFHQTCFSLTPRDQVSLHCGAAI</sequence>
<comment type="caution">
    <text evidence="2">The sequence shown here is derived from an EMBL/GenBank/DDBJ whole genome shotgun (WGS) entry which is preliminary data.</text>
</comment>
<keyword evidence="1" id="KW-0732">Signal</keyword>
<keyword evidence="3" id="KW-1185">Reference proteome</keyword>
<evidence type="ECO:0000256" key="1">
    <source>
        <dbReference type="SAM" id="SignalP"/>
    </source>
</evidence>
<dbReference type="EMBL" id="WNYA01000008">
    <property type="protein sequence ID" value="KAG8557865.1"/>
    <property type="molecule type" value="Genomic_DNA"/>
</dbReference>
<feature type="signal peptide" evidence="1">
    <location>
        <begin position="1"/>
        <end position="24"/>
    </location>
</feature>